<dbReference type="Pfam" id="PF00293">
    <property type="entry name" value="NUDIX"/>
    <property type="match status" value="1"/>
</dbReference>
<gene>
    <name evidence="4" type="ORF">FNH06_21320</name>
</gene>
<evidence type="ECO:0000256" key="1">
    <source>
        <dbReference type="ARBA" id="ARBA00001946"/>
    </source>
</evidence>
<accession>A0A558A7G4</accession>
<organism evidence="4 5">
    <name type="scientific">Amycolatopsis acidiphila</name>
    <dbReference type="NCBI Taxonomy" id="715473"/>
    <lineage>
        <taxon>Bacteria</taxon>
        <taxon>Bacillati</taxon>
        <taxon>Actinomycetota</taxon>
        <taxon>Actinomycetes</taxon>
        <taxon>Pseudonocardiales</taxon>
        <taxon>Pseudonocardiaceae</taxon>
        <taxon>Amycolatopsis</taxon>
    </lineage>
</organism>
<dbReference type="InterPro" id="IPR015797">
    <property type="entry name" value="NUDIX_hydrolase-like_dom_sf"/>
</dbReference>
<dbReference type="GO" id="GO:0016787">
    <property type="term" value="F:hydrolase activity"/>
    <property type="evidence" value="ECO:0007669"/>
    <property type="project" value="UniProtKB-KW"/>
</dbReference>
<dbReference type="Gene3D" id="3.90.79.10">
    <property type="entry name" value="Nucleoside Triphosphate Pyrophosphohydrolase"/>
    <property type="match status" value="1"/>
</dbReference>
<keyword evidence="5" id="KW-1185">Reference proteome</keyword>
<comment type="cofactor">
    <cofactor evidence="1">
        <name>Mg(2+)</name>
        <dbReference type="ChEBI" id="CHEBI:18420"/>
    </cofactor>
</comment>
<name>A0A558A7G4_9PSEU</name>
<sequence length="288" mass="31074">MDGDGFVECLGGHRHWGRFGAAGLLLSDPGRGVLLQRRAWWTHHGSTWALPGGALNSDENAWQAATREAEEEAGIPGDSVRPLSSWTVDHGGWTYTTVLAQTLRPVQAQVMNAESDELRWVPPGEVAGYELHRDFESAWPVLHPELGRELVLVVDGANVVGSRPDGWWRDRAGAAGRLRDQLAGLVHQGVRGADFEVSGGPEWSWWPRIVLVVEGQARGVEPVADVEVVSAARDGDSAIVDTVRGLRADRPEDHVTVVTADRELRGRVAAEGAGYLGPGTLLAAMKGE</sequence>
<dbReference type="RefSeq" id="WP_144641547.1">
    <property type="nucleotide sequence ID" value="NZ_BNAX01000006.1"/>
</dbReference>
<dbReference type="InterPro" id="IPR020084">
    <property type="entry name" value="NUDIX_hydrolase_CS"/>
</dbReference>
<dbReference type="InterPro" id="IPR000086">
    <property type="entry name" value="NUDIX_hydrolase_dom"/>
</dbReference>
<proteinExistence type="predicted"/>
<evidence type="ECO:0000313" key="4">
    <source>
        <dbReference type="EMBL" id="TVT20178.1"/>
    </source>
</evidence>
<dbReference type="EMBL" id="VJZA01000038">
    <property type="protein sequence ID" value="TVT20178.1"/>
    <property type="molecule type" value="Genomic_DNA"/>
</dbReference>
<evidence type="ECO:0000256" key="2">
    <source>
        <dbReference type="ARBA" id="ARBA00022801"/>
    </source>
</evidence>
<dbReference type="PANTHER" id="PTHR43046:SF2">
    <property type="entry name" value="8-OXO-DGTP DIPHOSPHATASE-RELATED"/>
    <property type="match status" value="1"/>
</dbReference>
<dbReference type="PROSITE" id="PS00893">
    <property type="entry name" value="NUDIX_BOX"/>
    <property type="match status" value="1"/>
</dbReference>
<keyword evidence="2" id="KW-0378">Hydrolase</keyword>
<evidence type="ECO:0000313" key="5">
    <source>
        <dbReference type="Proteomes" id="UP000318578"/>
    </source>
</evidence>
<reference evidence="4 5" key="1">
    <citation type="submission" date="2019-07" db="EMBL/GenBank/DDBJ databases">
        <title>New species of Amycolatopsis and Streptomyces.</title>
        <authorList>
            <person name="Duangmal K."/>
            <person name="Teo W.F.A."/>
            <person name="Lipun K."/>
        </authorList>
    </citation>
    <scope>NUCLEOTIDE SEQUENCE [LARGE SCALE GENOMIC DNA]</scope>
    <source>
        <strain evidence="4 5">JCM 30562</strain>
    </source>
</reference>
<dbReference type="AlphaFoldDB" id="A0A558A7G4"/>
<dbReference type="SUPFAM" id="SSF55811">
    <property type="entry name" value="Nudix"/>
    <property type="match status" value="1"/>
</dbReference>
<dbReference type="OrthoDB" id="3404294at2"/>
<dbReference type="Proteomes" id="UP000318578">
    <property type="component" value="Unassembled WGS sequence"/>
</dbReference>
<dbReference type="PROSITE" id="PS51462">
    <property type="entry name" value="NUDIX"/>
    <property type="match status" value="1"/>
</dbReference>
<feature type="domain" description="Nudix hydrolase" evidence="3">
    <location>
        <begin position="17"/>
        <end position="143"/>
    </location>
</feature>
<dbReference type="PANTHER" id="PTHR43046">
    <property type="entry name" value="GDP-MANNOSE MANNOSYL HYDROLASE"/>
    <property type="match status" value="1"/>
</dbReference>
<evidence type="ECO:0000259" key="3">
    <source>
        <dbReference type="PROSITE" id="PS51462"/>
    </source>
</evidence>
<protein>
    <submittedName>
        <fullName evidence="4">NUDIX domain-containing protein</fullName>
    </submittedName>
</protein>
<comment type="caution">
    <text evidence="4">The sequence shown here is derived from an EMBL/GenBank/DDBJ whole genome shotgun (WGS) entry which is preliminary data.</text>
</comment>